<dbReference type="GO" id="GO:0072659">
    <property type="term" value="P:protein localization to plasma membrane"/>
    <property type="evidence" value="ECO:0007669"/>
    <property type="project" value="TreeGrafter"/>
</dbReference>
<dbReference type="InterPro" id="IPR031905">
    <property type="entry name" value="Flotillin_C"/>
</dbReference>
<proteinExistence type="inferred from homology"/>
<dbReference type="EMBL" id="CP001737">
    <property type="protein sequence ID" value="ACV78117.1"/>
    <property type="molecule type" value="Genomic_DNA"/>
</dbReference>
<dbReference type="Pfam" id="PF01145">
    <property type="entry name" value="Band_7"/>
    <property type="match status" value="1"/>
</dbReference>
<keyword evidence="3" id="KW-0472">Membrane</keyword>
<dbReference type="SMART" id="SM00244">
    <property type="entry name" value="PHB"/>
    <property type="match status" value="1"/>
</dbReference>
<name>C8XG06_NAKMY</name>
<dbReference type="GO" id="GO:0002020">
    <property type="term" value="F:protease binding"/>
    <property type="evidence" value="ECO:0007669"/>
    <property type="project" value="TreeGrafter"/>
</dbReference>
<dbReference type="InterPro" id="IPR001107">
    <property type="entry name" value="Band_7"/>
</dbReference>
<dbReference type="SUPFAM" id="SSF117892">
    <property type="entry name" value="Band 7/SPFH domain"/>
    <property type="match status" value="1"/>
</dbReference>
<evidence type="ECO:0000256" key="2">
    <source>
        <dbReference type="ARBA" id="ARBA00007161"/>
    </source>
</evidence>
<dbReference type="PANTHER" id="PTHR13806">
    <property type="entry name" value="FLOTILLIN-RELATED"/>
    <property type="match status" value="1"/>
</dbReference>
<protein>
    <submittedName>
        <fullName evidence="5">Band 7 protein</fullName>
    </submittedName>
</protein>
<dbReference type="InParanoid" id="C8XG06"/>
<evidence type="ECO:0000259" key="4">
    <source>
        <dbReference type="SMART" id="SM00244"/>
    </source>
</evidence>
<dbReference type="STRING" id="479431.Namu_1727"/>
<dbReference type="Proteomes" id="UP000002218">
    <property type="component" value="Chromosome"/>
</dbReference>
<dbReference type="OrthoDB" id="9786220at2"/>
<feature type="domain" description="Band 7" evidence="4">
    <location>
        <begin position="1"/>
        <end position="163"/>
    </location>
</feature>
<organism evidence="5 6">
    <name type="scientific">Nakamurella multipartita (strain ATCC 700099 / DSM 44233 / CIP 104796 / JCM 9543 / NBRC 105858 / Y-104)</name>
    <name type="common">Microsphaera multipartita</name>
    <dbReference type="NCBI Taxonomy" id="479431"/>
    <lineage>
        <taxon>Bacteria</taxon>
        <taxon>Bacillati</taxon>
        <taxon>Actinomycetota</taxon>
        <taxon>Actinomycetes</taxon>
        <taxon>Nakamurellales</taxon>
        <taxon>Nakamurellaceae</taxon>
        <taxon>Nakamurella</taxon>
    </lineage>
</organism>
<dbReference type="KEGG" id="nml:Namu_1727"/>
<evidence type="ECO:0000256" key="3">
    <source>
        <dbReference type="ARBA" id="ARBA00023136"/>
    </source>
</evidence>
<comment type="similarity">
    <text evidence="2">Belongs to the band 7/mec-2 family. Flotillin subfamily.</text>
</comment>
<dbReference type="InterPro" id="IPR036013">
    <property type="entry name" value="Band_7/SPFH_dom_sf"/>
</dbReference>
<dbReference type="GO" id="GO:0005886">
    <property type="term" value="C:plasma membrane"/>
    <property type="evidence" value="ECO:0007669"/>
    <property type="project" value="TreeGrafter"/>
</dbReference>
<dbReference type="AlphaFoldDB" id="C8XG06"/>
<reference evidence="6" key="1">
    <citation type="submission" date="2009-09" db="EMBL/GenBank/DDBJ databases">
        <title>The complete genome of Nakamurella multipartita DSM 44233.</title>
        <authorList>
            <consortium name="US DOE Joint Genome Institute (JGI-PGF)"/>
            <person name="Lucas S."/>
            <person name="Copeland A."/>
            <person name="Lapidus A."/>
            <person name="Glavina del Rio T."/>
            <person name="Dalin E."/>
            <person name="Tice H."/>
            <person name="Bruce D."/>
            <person name="Goodwin L."/>
            <person name="Pitluck S."/>
            <person name="Kyrpides N."/>
            <person name="Mavromatis K."/>
            <person name="Ivanova N."/>
            <person name="Ovchinnikova G."/>
            <person name="Sims D."/>
            <person name="Meincke L."/>
            <person name="Brettin T."/>
            <person name="Detter J.C."/>
            <person name="Han C."/>
            <person name="Larimer F."/>
            <person name="Land M."/>
            <person name="Hauser L."/>
            <person name="Markowitz V."/>
            <person name="Cheng J.-F."/>
            <person name="Hugenholtz P."/>
            <person name="Woyke T."/>
            <person name="Wu D."/>
            <person name="Klenk H.-P."/>
            <person name="Eisen J.A."/>
        </authorList>
    </citation>
    <scope>NUCLEOTIDE SEQUENCE [LARGE SCALE GENOMIC DNA]</scope>
    <source>
        <strain evidence="6">ATCC 700099 / DSM 44233 / CIP 104796 / JCM 9543 / NBRC 105858 / Y-104</strain>
    </source>
</reference>
<reference evidence="5 6" key="2">
    <citation type="journal article" date="2010" name="Stand. Genomic Sci.">
        <title>Complete genome sequence of Nakamurella multipartita type strain (Y-104).</title>
        <authorList>
            <person name="Tice H."/>
            <person name="Mayilraj S."/>
            <person name="Sims D."/>
            <person name="Lapidus A."/>
            <person name="Nolan M."/>
            <person name="Lucas S."/>
            <person name="Glavina Del Rio T."/>
            <person name="Copeland A."/>
            <person name="Cheng J.F."/>
            <person name="Meincke L."/>
            <person name="Bruce D."/>
            <person name="Goodwin L."/>
            <person name="Pitluck S."/>
            <person name="Ivanova N."/>
            <person name="Mavromatis K."/>
            <person name="Ovchinnikova G."/>
            <person name="Pati A."/>
            <person name="Chen A."/>
            <person name="Palaniappan K."/>
            <person name="Land M."/>
            <person name="Hauser L."/>
            <person name="Chang Y.J."/>
            <person name="Jeffries C.D."/>
            <person name="Detter J.C."/>
            <person name="Brettin T."/>
            <person name="Rohde M."/>
            <person name="Goker M."/>
            <person name="Bristow J."/>
            <person name="Eisen J.A."/>
            <person name="Markowitz V."/>
            <person name="Hugenholtz P."/>
            <person name="Kyrpides N.C."/>
            <person name="Klenk H.P."/>
            <person name="Chen F."/>
        </authorList>
    </citation>
    <scope>NUCLEOTIDE SEQUENCE [LARGE SCALE GENOMIC DNA]</scope>
    <source>
        <strain evidence="6">ATCC 700099 / DSM 44233 / CIP 104796 / JCM 9543 / NBRC 105858 / Y-104</strain>
    </source>
</reference>
<evidence type="ECO:0000313" key="5">
    <source>
        <dbReference type="EMBL" id="ACV78117.1"/>
    </source>
</evidence>
<accession>C8XG06</accession>
<dbReference type="Pfam" id="PF15975">
    <property type="entry name" value="Flot"/>
    <property type="match status" value="1"/>
</dbReference>
<dbReference type="InterPro" id="IPR027705">
    <property type="entry name" value="Flotillin_fam"/>
</dbReference>
<dbReference type="PANTHER" id="PTHR13806:SF46">
    <property type="entry name" value="FLOTILLIN-1-RELATED"/>
    <property type="match status" value="1"/>
</dbReference>
<keyword evidence="6" id="KW-1185">Reference proteome</keyword>
<dbReference type="RefSeq" id="WP_015747020.1">
    <property type="nucleotide sequence ID" value="NC_013235.1"/>
</dbReference>
<dbReference type="CDD" id="cd03399">
    <property type="entry name" value="SPFH_flotillin"/>
    <property type="match status" value="1"/>
</dbReference>
<comment type="subcellular location">
    <subcellularLocation>
        <location evidence="1">Membrane</location>
    </subcellularLocation>
</comment>
<gene>
    <name evidence="5" type="ordered locus">Namu_1727</name>
</gene>
<evidence type="ECO:0000313" key="6">
    <source>
        <dbReference type="Proteomes" id="UP000002218"/>
    </source>
</evidence>
<dbReference type="Gene3D" id="3.30.479.30">
    <property type="entry name" value="Band 7 domain"/>
    <property type="match status" value="1"/>
</dbReference>
<dbReference type="HOGENOM" id="CLU_038134_0_1_11"/>
<dbReference type="eggNOG" id="COG2268">
    <property type="taxonomic scope" value="Bacteria"/>
</dbReference>
<evidence type="ECO:0000256" key="1">
    <source>
        <dbReference type="ARBA" id="ARBA00004370"/>
    </source>
</evidence>
<sequence>MKVPKNKVAVFTGRGEAKIINGGARFRMPLLEQVNIMSIEPFNLEAKVVDVYSKDNVPVSVTAVGQVKFSSSREAFALSTERYLDTPRDTLRPQLTEIVSGTMRNIVSQLTVEELNGNREEFMRRVKDEAAQSFQPIGMQLDVFNIQNISDNNGYLDALGQRRIAEVKRDAVIGRANAERDAAIQSASAEQEGKVARAQADTKIAEADQARDLRLAAIATEVDAAKARASQAGPLAEAQAQRAVVLAGVQTDRERTEAQIGVEAQRALQKEKAVQADIVIPAEAERRAAVARAEGQRDADIAAATAAARRRELQGKADADARSILAGASQTEKEAEAAGTKALRLAEADGIRAVMSAEAEGQAKRAEALNQLSDQAARQNVLPQLIEILPQLAEAIAKGVNIEKMVVVDSGSGGATGSGAIQRAIAVTPAMLNQVFEVSKGLGLDLSGLFGKAGITADDAAPTDGAVVRTDR</sequence>